<protein>
    <recommendedName>
        <fullName evidence="3">Thioredoxin domain-containing protein</fullName>
    </recommendedName>
</protein>
<organism evidence="1 2">
    <name type="scientific">Methylomonas koyamae</name>
    <dbReference type="NCBI Taxonomy" id="702114"/>
    <lineage>
        <taxon>Bacteria</taxon>
        <taxon>Pseudomonadati</taxon>
        <taxon>Pseudomonadota</taxon>
        <taxon>Gammaproteobacteria</taxon>
        <taxon>Methylococcales</taxon>
        <taxon>Methylococcaceae</taxon>
        <taxon>Methylomonas</taxon>
    </lineage>
</organism>
<dbReference type="EMBL" id="LUUK01000189">
    <property type="protein sequence ID" value="OAI15963.1"/>
    <property type="molecule type" value="Genomic_DNA"/>
</dbReference>
<dbReference type="RefSeq" id="WP_064030452.1">
    <property type="nucleotide sequence ID" value="NZ_LUUK01000189.1"/>
</dbReference>
<evidence type="ECO:0000313" key="2">
    <source>
        <dbReference type="Proteomes" id="UP000077628"/>
    </source>
</evidence>
<proteinExistence type="predicted"/>
<accession>A0A177NEU8</accession>
<dbReference type="Proteomes" id="UP000077628">
    <property type="component" value="Unassembled WGS sequence"/>
</dbReference>
<name>A0A177NEU8_9GAMM</name>
<reference evidence="2" key="1">
    <citation type="submission" date="2016-03" db="EMBL/GenBank/DDBJ databases">
        <authorList>
            <person name="Heylen K."/>
            <person name="De Vos P."/>
            <person name="Vekeman B."/>
        </authorList>
    </citation>
    <scope>NUCLEOTIDE SEQUENCE [LARGE SCALE GENOMIC DNA]</scope>
    <source>
        <strain evidence="2">R-45383</strain>
    </source>
</reference>
<dbReference type="OrthoDB" id="9785445at2"/>
<dbReference type="AlphaFoldDB" id="A0A177NEU8"/>
<keyword evidence="2" id="KW-1185">Reference proteome</keyword>
<gene>
    <name evidence="1" type="ORF">A1355_10140</name>
</gene>
<dbReference type="InterPro" id="IPR036249">
    <property type="entry name" value="Thioredoxin-like_sf"/>
</dbReference>
<dbReference type="SUPFAM" id="SSF52833">
    <property type="entry name" value="Thioredoxin-like"/>
    <property type="match status" value="1"/>
</dbReference>
<sequence>MTAIPFSIAWYLAAHPDTVRLGTNHGELIQPPLQTEPVSFIGADTFSQENIGELKGHWVLINPVFGACSQVCADALHKSRQIGLMIGKDIARVRRLALLSDGQVALPGQWREDARLLKALPADGLRSGLSGIAGQAPVEGALIIMDPLGNLMMKYPPGFDPYQVRDDLSKLLRISQIG</sequence>
<comment type="caution">
    <text evidence="1">The sequence shown here is derived from an EMBL/GenBank/DDBJ whole genome shotgun (WGS) entry which is preliminary data.</text>
</comment>
<dbReference type="STRING" id="702114.A1355_10140"/>
<evidence type="ECO:0008006" key="3">
    <source>
        <dbReference type="Google" id="ProtNLM"/>
    </source>
</evidence>
<evidence type="ECO:0000313" key="1">
    <source>
        <dbReference type="EMBL" id="OAI15963.1"/>
    </source>
</evidence>